<comment type="caution">
    <text evidence="2">The sequence shown here is derived from an EMBL/GenBank/DDBJ whole genome shotgun (WGS) entry which is preliminary data.</text>
</comment>
<proteinExistence type="predicted"/>
<reference evidence="2 3" key="1">
    <citation type="submission" date="2017-11" db="EMBL/GenBank/DDBJ databases">
        <title>De-novo sequencing of pomegranate (Punica granatum L.) genome.</title>
        <authorList>
            <person name="Akparov Z."/>
            <person name="Amiraslanov A."/>
            <person name="Hajiyeva S."/>
            <person name="Abbasov M."/>
            <person name="Kaur K."/>
            <person name="Hamwieh A."/>
            <person name="Solovyev V."/>
            <person name="Salamov A."/>
            <person name="Braich B."/>
            <person name="Kosarev P."/>
            <person name="Mahmoud A."/>
            <person name="Hajiyev E."/>
            <person name="Babayeva S."/>
            <person name="Izzatullayeva V."/>
            <person name="Mammadov A."/>
            <person name="Mammadov A."/>
            <person name="Sharifova S."/>
            <person name="Ojaghi J."/>
            <person name="Eynullazada K."/>
            <person name="Bayramov B."/>
            <person name="Abdulazimova A."/>
            <person name="Shahmuradov I."/>
        </authorList>
    </citation>
    <scope>NUCLEOTIDE SEQUENCE [LARGE SCALE GENOMIC DNA]</scope>
    <source>
        <strain evidence="3">cv. AG2017</strain>
        <tissue evidence="2">Leaf</tissue>
    </source>
</reference>
<feature type="chain" id="PRO_5014197438" evidence="1">
    <location>
        <begin position="28"/>
        <end position="116"/>
    </location>
</feature>
<dbReference type="AlphaFoldDB" id="A0A2I0KGV0"/>
<evidence type="ECO:0000313" key="3">
    <source>
        <dbReference type="Proteomes" id="UP000233551"/>
    </source>
</evidence>
<gene>
    <name evidence="2" type="ORF">CRG98_012198</name>
</gene>
<sequence>MGLRIFTLSSSIIVATILLSRFQYTAAARPLQGETLYLALTTLQSSLQKGTVPSSGNPCTNIPERGSGICRLTEKNFAGSRLGGPLPPLAYPMAQGATSFGVASVTNDQKAAHQRS</sequence>
<keyword evidence="1" id="KW-0732">Signal</keyword>
<accession>A0A2I0KGV0</accession>
<evidence type="ECO:0000256" key="1">
    <source>
        <dbReference type="SAM" id="SignalP"/>
    </source>
</evidence>
<feature type="signal peptide" evidence="1">
    <location>
        <begin position="1"/>
        <end position="27"/>
    </location>
</feature>
<protein>
    <submittedName>
        <fullName evidence="2">Uncharacterized protein</fullName>
    </submittedName>
</protein>
<dbReference type="PANTHER" id="PTHR33592">
    <property type="entry name" value="TRANSMEMBRANE PROTEIN"/>
    <property type="match status" value="1"/>
</dbReference>
<name>A0A2I0KGV0_PUNGR</name>
<dbReference type="Proteomes" id="UP000233551">
    <property type="component" value="Unassembled WGS sequence"/>
</dbReference>
<organism evidence="2 3">
    <name type="scientific">Punica granatum</name>
    <name type="common">Pomegranate</name>
    <dbReference type="NCBI Taxonomy" id="22663"/>
    <lineage>
        <taxon>Eukaryota</taxon>
        <taxon>Viridiplantae</taxon>
        <taxon>Streptophyta</taxon>
        <taxon>Embryophyta</taxon>
        <taxon>Tracheophyta</taxon>
        <taxon>Spermatophyta</taxon>
        <taxon>Magnoliopsida</taxon>
        <taxon>eudicotyledons</taxon>
        <taxon>Gunneridae</taxon>
        <taxon>Pentapetalae</taxon>
        <taxon>rosids</taxon>
        <taxon>malvids</taxon>
        <taxon>Myrtales</taxon>
        <taxon>Lythraceae</taxon>
        <taxon>Punica</taxon>
    </lineage>
</organism>
<evidence type="ECO:0000313" key="2">
    <source>
        <dbReference type="EMBL" id="PKI67413.1"/>
    </source>
</evidence>
<keyword evidence="3" id="KW-1185">Reference proteome</keyword>
<dbReference type="PANTHER" id="PTHR33592:SF3">
    <property type="entry name" value="TRANSMEMBRANE PROTEIN"/>
    <property type="match status" value="1"/>
</dbReference>
<dbReference type="EMBL" id="PGOL01000604">
    <property type="protein sequence ID" value="PKI67413.1"/>
    <property type="molecule type" value="Genomic_DNA"/>
</dbReference>